<keyword evidence="9 12" id="KW-1133">Transmembrane helix</keyword>
<evidence type="ECO:0000313" key="15">
    <source>
        <dbReference type="Proteomes" id="UP000276443"/>
    </source>
</evidence>
<dbReference type="PANTHER" id="PTHR43221">
    <property type="entry name" value="PROTEASE HTPX"/>
    <property type="match status" value="1"/>
</dbReference>
<organism evidence="14 15">
    <name type="scientific">Aquisalibacillus elongatus</name>
    <dbReference type="NCBI Taxonomy" id="485577"/>
    <lineage>
        <taxon>Bacteria</taxon>
        <taxon>Bacillati</taxon>
        <taxon>Bacillota</taxon>
        <taxon>Bacilli</taxon>
        <taxon>Bacillales</taxon>
        <taxon>Bacillaceae</taxon>
        <taxon>Aquisalibacillus</taxon>
    </lineage>
</organism>
<evidence type="ECO:0000256" key="4">
    <source>
        <dbReference type="ARBA" id="ARBA00022670"/>
    </source>
</evidence>
<keyword evidence="10 12" id="KW-0482">Metalloprotease</keyword>
<dbReference type="Pfam" id="PF01435">
    <property type="entry name" value="Peptidase_M48"/>
    <property type="match status" value="1"/>
</dbReference>
<feature type="transmembrane region" description="Helical" evidence="12">
    <location>
        <begin position="46"/>
        <end position="66"/>
    </location>
</feature>
<dbReference type="InterPro" id="IPR001915">
    <property type="entry name" value="Peptidase_M48"/>
</dbReference>
<evidence type="ECO:0000256" key="7">
    <source>
        <dbReference type="ARBA" id="ARBA00022801"/>
    </source>
</evidence>
<dbReference type="Gene3D" id="3.30.2010.10">
    <property type="entry name" value="Metalloproteases ('zincins'), catalytic domain"/>
    <property type="match status" value="1"/>
</dbReference>
<evidence type="ECO:0000256" key="12">
    <source>
        <dbReference type="HAMAP-Rule" id="MF_00188"/>
    </source>
</evidence>
<evidence type="ECO:0000256" key="11">
    <source>
        <dbReference type="ARBA" id="ARBA00023136"/>
    </source>
</evidence>
<keyword evidence="15" id="KW-1185">Reference proteome</keyword>
<feature type="transmembrane region" description="Helical" evidence="12">
    <location>
        <begin position="7"/>
        <end position="26"/>
    </location>
</feature>
<feature type="domain" description="Peptidase M48" evidence="13">
    <location>
        <begin position="89"/>
        <end position="300"/>
    </location>
</feature>
<dbReference type="GO" id="GO:0008270">
    <property type="term" value="F:zinc ion binding"/>
    <property type="evidence" value="ECO:0007669"/>
    <property type="project" value="UniProtKB-UniRule"/>
</dbReference>
<dbReference type="CDD" id="cd07335">
    <property type="entry name" value="M48B_HtpX_like"/>
    <property type="match status" value="1"/>
</dbReference>
<dbReference type="OrthoDB" id="15218at2"/>
<sequence length="301" mass="33282">MGKRIFYFLLTNILVMTTIVIVWSVLSHFFDLGSISGVNGVGTLDFGTLLLFSAVVGFAGSFISLAMSKWMAKKMMGVRVIDPNKNMSAREKDLVDRVHRLSRAAGLMHMPEVGIYNSREVNAFATGASKKKSLVAVSSGLLESMDDDAVEGVLAHEVAHVANGDMVTMTLLQGVVNTFVVFLSRIVASIVSSFVKEEMRFVVHFASIIIFQILFSILGSMVVFAYSRYREFHADRGGADLAGKDKMVHALESLKQHVNRVRDPQHEDNAVQTLKINNKGKMNLFSSHPDLDDRIARLRAK</sequence>
<keyword evidence="3 12" id="KW-1003">Cell membrane</keyword>
<dbReference type="NCBIfam" id="NF003965">
    <property type="entry name" value="PRK05457.1"/>
    <property type="match status" value="1"/>
</dbReference>
<dbReference type="InterPro" id="IPR022919">
    <property type="entry name" value="Pept_M48_protease_HtpX"/>
</dbReference>
<evidence type="ECO:0000313" key="14">
    <source>
        <dbReference type="EMBL" id="RPF53290.1"/>
    </source>
</evidence>
<dbReference type="EC" id="3.4.24.-" evidence="12"/>
<evidence type="ECO:0000256" key="2">
    <source>
        <dbReference type="ARBA" id="ARBA00009779"/>
    </source>
</evidence>
<dbReference type="HAMAP" id="MF_00188">
    <property type="entry name" value="Pept_M48_protease_HtpX"/>
    <property type="match status" value="1"/>
</dbReference>
<feature type="binding site" evidence="12">
    <location>
        <position position="160"/>
    </location>
    <ligand>
        <name>Zn(2+)</name>
        <dbReference type="ChEBI" id="CHEBI:29105"/>
        <note>catalytic</note>
    </ligand>
</feature>
<evidence type="ECO:0000256" key="9">
    <source>
        <dbReference type="ARBA" id="ARBA00022989"/>
    </source>
</evidence>
<keyword evidence="14" id="KW-0346">Stress response</keyword>
<keyword evidence="4 12" id="KW-0645">Protease</keyword>
<feature type="binding site" evidence="12">
    <location>
        <position position="156"/>
    </location>
    <ligand>
        <name>Zn(2+)</name>
        <dbReference type="ChEBI" id="CHEBI:29105"/>
        <note>catalytic</note>
    </ligand>
</feature>
<evidence type="ECO:0000256" key="6">
    <source>
        <dbReference type="ARBA" id="ARBA00022723"/>
    </source>
</evidence>
<dbReference type="EMBL" id="RKRF01000009">
    <property type="protein sequence ID" value="RPF53290.1"/>
    <property type="molecule type" value="Genomic_DNA"/>
</dbReference>
<dbReference type="PANTHER" id="PTHR43221:SF1">
    <property type="entry name" value="PROTEASE HTPX"/>
    <property type="match status" value="1"/>
</dbReference>
<dbReference type="AlphaFoldDB" id="A0A3N5BD82"/>
<name>A0A3N5BD82_9BACI</name>
<dbReference type="RefSeq" id="WP_124221731.1">
    <property type="nucleotide sequence ID" value="NZ_RKRF01000009.1"/>
</dbReference>
<dbReference type="GO" id="GO:0005886">
    <property type="term" value="C:plasma membrane"/>
    <property type="evidence" value="ECO:0007669"/>
    <property type="project" value="UniProtKB-SubCell"/>
</dbReference>
<reference evidence="14 15" key="1">
    <citation type="submission" date="2018-11" db="EMBL/GenBank/DDBJ databases">
        <title>Genomic Encyclopedia of Type Strains, Phase IV (KMG-IV): sequencing the most valuable type-strain genomes for metagenomic binning, comparative biology and taxonomic classification.</title>
        <authorList>
            <person name="Goeker M."/>
        </authorList>
    </citation>
    <scope>NUCLEOTIDE SEQUENCE [LARGE SCALE GENOMIC DNA]</scope>
    <source>
        <strain evidence="14 15">DSM 18090</strain>
    </source>
</reference>
<evidence type="ECO:0000259" key="13">
    <source>
        <dbReference type="Pfam" id="PF01435"/>
    </source>
</evidence>
<keyword evidence="11 12" id="KW-0472">Membrane</keyword>
<comment type="caution">
    <text evidence="14">The sequence shown here is derived from an EMBL/GenBank/DDBJ whole genome shotgun (WGS) entry which is preliminary data.</text>
</comment>
<keyword evidence="8 12" id="KW-0862">Zinc</keyword>
<dbReference type="Proteomes" id="UP000276443">
    <property type="component" value="Unassembled WGS sequence"/>
</dbReference>
<evidence type="ECO:0000256" key="5">
    <source>
        <dbReference type="ARBA" id="ARBA00022692"/>
    </source>
</evidence>
<evidence type="ECO:0000256" key="10">
    <source>
        <dbReference type="ARBA" id="ARBA00023049"/>
    </source>
</evidence>
<keyword evidence="7 12" id="KW-0378">Hydrolase</keyword>
<feature type="transmembrane region" description="Helical" evidence="12">
    <location>
        <begin position="201"/>
        <end position="226"/>
    </location>
</feature>
<gene>
    <name evidence="12" type="primary">htpX</name>
    <name evidence="14" type="ORF">EDC24_1787</name>
</gene>
<comment type="similarity">
    <text evidence="2 12">Belongs to the peptidase M48B family.</text>
</comment>
<feature type="active site" evidence="12">
    <location>
        <position position="157"/>
    </location>
</feature>
<evidence type="ECO:0000256" key="8">
    <source>
        <dbReference type="ARBA" id="ARBA00022833"/>
    </source>
</evidence>
<evidence type="ECO:0000256" key="3">
    <source>
        <dbReference type="ARBA" id="ARBA00022475"/>
    </source>
</evidence>
<dbReference type="InterPro" id="IPR050083">
    <property type="entry name" value="HtpX_protease"/>
</dbReference>
<feature type="binding site" evidence="12">
    <location>
        <position position="231"/>
    </location>
    <ligand>
        <name>Zn(2+)</name>
        <dbReference type="ChEBI" id="CHEBI:29105"/>
        <note>catalytic</note>
    </ligand>
</feature>
<proteinExistence type="inferred from homology"/>
<keyword evidence="6 12" id="KW-0479">Metal-binding</keyword>
<comment type="subcellular location">
    <subcellularLocation>
        <location evidence="1 12">Cell membrane</location>
        <topology evidence="1 12">Multi-pass membrane protein</topology>
    </subcellularLocation>
</comment>
<dbReference type="GO" id="GO:0004222">
    <property type="term" value="F:metalloendopeptidase activity"/>
    <property type="evidence" value="ECO:0007669"/>
    <property type="project" value="UniProtKB-UniRule"/>
</dbReference>
<keyword evidence="5 12" id="KW-0812">Transmembrane</keyword>
<protein>
    <recommendedName>
        <fullName evidence="12">Protease HtpX homolog</fullName>
        <ecNumber evidence="12">3.4.24.-</ecNumber>
    </recommendedName>
</protein>
<accession>A0A3N5BD82</accession>
<comment type="cofactor">
    <cofactor evidence="12">
        <name>Zn(2+)</name>
        <dbReference type="ChEBI" id="CHEBI:29105"/>
    </cofactor>
    <text evidence="12">Binds 1 zinc ion per subunit.</text>
</comment>
<feature type="transmembrane region" description="Helical" evidence="12">
    <location>
        <begin position="175"/>
        <end position="195"/>
    </location>
</feature>
<dbReference type="GO" id="GO:0006508">
    <property type="term" value="P:proteolysis"/>
    <property type="evidence" value="ECO:0007669"/>
    <property type="project" value="UniProtKB-KW"/>
</dbReference>
<evidence type="ECO:0000256" key="1">
    <source>
        <dbReference type="ARBA" id="ARBA00004651"/>
    </source>
</evidence>